<evidence type="ECO:0000313" key="1">
    <source>
        <dbReference type="EMBL" id="GIY29708.1"/>
    </source>
</evidence>
<keyword evidence="2" id="KW-1185">Reference proteome</keyword>
<comment type="caution">
    <text evidence="1">The sequence shown here is derived from an EMBL/GenBank/DDBJ whole genome shotgun (WGS) entry which is preliminary data.</text>
</comment>
<accession>A0AAV4S5B8</accession>
<feature type="non-terminal residue" evidence="1">
    <location>
        <position position="1"/>
    </location>
</feature>
<dbReference type="InterPro" id="IPR015943">
    <property type="entry name" value="WD40/YVTN_repeat-like_dom_sf"/>
</dbReference>
<evidence type="ECO:0000313" key="2">
    <source>
        <dbReference type="Proteomes" id="UP001054945"/>
    </source>
</evidence>
<dbReference type="Gene3D" id="2.130.10.10">
    <property type="entry name" value="YVTN repeat-like/Quinoprotein amine dehydrogenase"/>
    <property type="match status" value="1"/>
</dbReference>
<dbReference type="Proteomes" id="UP001054945">
    <property type="component" value="Unassembled WGS sequence"/>
</dbReference>
<sequence length="63" mass="7532">IKQNLLKCSWSPDGAHVNYRWVSWTVSYIWDTTRRLLYQTSGHNGSVNEVNFHQRTNNFVMFQ</sequence>
<dbReference type="EMBL" id="BPLR01009116">
    <property type="protein sequence ID" value="GIY29708.1"/>
    <property type="molecule type" value="Genomic_DNA"/>
</dbReference>
<protein>
    <submittedName>
        <fullName evidence="1">Uncharacterized protein</fullName>
    </submittedName>
</protein>
<organism evidence="1 2">
    <name type="scientific">Caerostris extrusa</name>
    <name type="common">Bark spider</name>
    <name type="synonym">Caerostris bankana</name>
    <dbReference type="NCBI Taxonomy" id="172846"/>
    <lineage>
        <taxon>Eukaryota</taxon>
        <taxon>Metazoa</taxon>
        <taxon>Ecdysozoa</taxon>
        <taxon>Arthropoda</taxon>
        <taxon>Chelicerata</taxon>
        <taxon>Arachnida</taxon>
        <taxon>Araneae</taxon>
        <taxon>Araneomorphae</taxon>
        <taxon>Entelegynae</taxon>
        <taxon>Araneoidea</taxon>
        <taxon>Araneidae</taxon>
        <taxon>Caerostris</taxon>
    </lineage>
</organism>
<reference evidence="1 2" key="1">
    <citation type="submission" date="2021-06" db="EMBL/GenBank/DDBJ databases">
        <title>Caerostris extrusa draft genome.</title>
        <authorList>
            <person name="Kono N."/>
            <person name="Arakawa K."/>
        </authorList>
    </citation>
    <scope>NUCLEOTIDE SEQUENCE [LARGE SCALE GENOMIC DNA]</scope>
</reference>
<dbReference type="AlphaFoldDB" id="A0AAV4S5B8"/>
<proteinExistence type="predicted"/>
<name>A0AAV4S5B8_CAEEX</name>
<gene>
    <name evidence="1" type="ORF">CEXT_150311</name>
</gene>